<dbReference type="Proteomes" id="UP001153714">
    <property type="component" value="Chromosome 1"/>
</dbReference>
<dbReference type="EMBL" id="OU893332">
    <property type="protein sequence ID" value="CAG9782304.1"/>
    <property type="molecule type" value="Genomic_DNA"/>
</dbReference>
<proteinExistence type="predicted"/>
<dbReference type="InterPro" id="IPR012337">
    <property type="entry name" value="RNaseH-like_sf"/>
</dbReference>
<reference evidence="1" key="1">
    <citation type="submission" date="2021-12" db="EMBL/GenBank/DDBJ databases">
        <authorList>
            <person name="King R."/>
        </authorList>
    </citation>
    <scope>NUCLEOTIDE SEQUENCE</scope>
</reference>
<reference evidence="1" key="2">
    <citation type="submission" date="2022-10" db="EMBL/GenBank/DDBJ databases">
        <authorList>
            <consortium name="ENA_rothamsted_submissions"/>
            <consortium name="culmorum"/>
            <person name="King R."/>
        </authorList>
    </citation>
    <scope>NUCLEOTIDE SEQUENCE</scope>
</reference>
<dbReference type="OrthoDB" id="6159421at2759"/>
<accession>A0A9N9N1A1</accession>
<dbReference type="AlphaFoldDB" id="A0A9N9N1A1"/>
<evidence type="ECO:0000313" key="1">
    <source>
        <dbReference type="EMBL" id="CAG9782304.1"/>
    </source>
</evidence>
<sequence length="227" mass="26205">MIDINDGTAIGIFTTIKDVFLKYDVPIQNAIGFTSDTTNVMLGKHNSVQALLKNEIPHLVVIGCTCHLIHLATSYAIRKLPKNLEDLCRNIPAYFHMSPKRTESLKQFQEFLNIEHHKLLTAANTRWLSLQACVDRILEQYDALKLFFTEAVFEDPSNTNDFIMRSLNNPFNKALLDFMSYVFSITNDFNKFFQSKSPQLYKLPEMVQKTYRPFYAVSSKKSLYSQK</sequence>
<name>A0A9N9N1A1_9NEOP</name>
<dbReference type="PANTHER" id="PTHR37162:SF1">
    <property type="entry name" value="BED-TYPE DOMAIN-CONTAINING PROTEIN"/>
    <property type="match status" value="1"/>
</dbReference>
<keyword evidence="2" id="KW-1185">Reference proteome</keyword>
<protein>
    <submittedName>
        <fullName evidence="1">Uncharacterized protein</fullName>
    </submittedName>
</protein>
<evidence type="ECO:0000313" key="2">
    <source>
        <dbReference type="Proteomes" id="UP001153714"/>
    </source>
</evidence>
<dbReference type="SUPFAM" id="SSF53098">
    <property type="entry name" value="Ribonuclease H-like"/>
    <property type="match status" value="1"/>
</dbReference>
<dbReference type="PANTHER" id="PTHR37162">
    <property type="entry name" value="HAT FAMILY DIMERISATION DOMAINCONTAINING PROTEIN-RELATED"/>
    <property type="match status" value="1"/>
</dbReference>
<organism evidence="1 2">
    <name type="scientific">Diatraea saccharalis</name>
    <name type="common">sugarcane borer</name>
    <dbReference type="NCBI Taxonomy" id="40085"/>
    <lineage>
        <taxon>Eukaryota</taxon>
        <taxon>Metazoa</taxon>
        <taxon>Ecdysozoa</taxon>
        <taxon>Arthropoda</taxon>
        <taxon>Hexapoda</taxon>
        <taxon>Insecta</taxon>
        <taxon>Pterygota</taxon>
        <taxon>Neoptera</taxon>
        <taxon>Endopterygota</taxon>
        <taxon>Lepidoptera</taxon>
        <taxon>Glossata</taxon>
        <taxon>Ditrysia</taxon>
        <taxon>Pyraloidea</taxon>
        <taxon>Crambidae</taxon>
        <taxon>Crambinae</taxon>
        <taxon>Diatraea</taxon>
    </lineage>
</organism>
<gene>
    <name evidence="1" type="ORF">DIATSA_LOCUS576</name>
</gene>